<dbReference type="Proteomes" id="UP001597511">
    <property type="component" value="Unassembled WGS sequence"/>
</dbReference>
<evidence type="ECO:0000313" key="2">
    <source>
        <dbReference type="Proteomes" id="UP001597511"/>
    </source>
</evidence>
<dbReference type="Pfam" id="PF13376">
    <property type="entry name" value="OmdA"/>
    <property type="match status" value="1"/>
</dbReference>
<comment type="caution">
    <text evidence="1">The sequence shown here is derived from an EMBL/GenBank/DDBJ whole genome shotgun (WGS) entry which is preliminary data.</text>
</comment>
<accession>A0ABW6A0R7</accession>
<dbReference type="Pfam" id="PF08922">
    <property type="entry name" value="DUF1905"/>
    <property type="match status" value="1"/>
</dbReference>
<dbReference type="Gene3D" id="2.40.30.100">
    <property type="entry name" value="AF2212/PG0164-like"/>
    <property type="match status" value="1"/>
</dbReference>
<protein>
    <submittedName>
        <fullName evidence="1">YdeI/OmpD-associated family protein</fullName>
    </submittedName>
</protein>
<evidence type="ECO:0000313" key="1">
    <source>
        <dbReference type="EMBL" id="MFD2918609.1"/>
    </source>
</evidence>
<dbReference type="InterPro" id="IPR037079">
    <property type="entry name" value="AF2212/PG0164-like_sf"/>
</dbReference>
<proteinExistence type="predicted"/>
<dbReference type="RefSeq" id="WP_386094972.1">
    <property type="nucleotide sequence ID" value="NZ_JBHUOZ010000001.1"/>
</dbReference>
<dbReference type="SUPFAM" id="SSF141694">
    <property type="entry name" value="AF2212/PG0164-like"/>
    <property type="match status" value="1"/>
</dbReference>
<gene>
    <name evidence="1" type="ORF">ACFS6H_02735</name>
</gene>
<name>A0ABW6A0R7_9BACT</name>
<dbReference type="EMBL" id="JBHUOZ010000001">
    <property type="protein sequence ID" value="MFD2918609.1"/>
    <property type="molecule type" value="Genomic_DNA"/>
</dbReference>
<organism evidence="1 2">
    <name type="scientific">Terrimonas rubra</name>
    <dbReference type="NCBI Taxonomy" id="1035890"/>
    <lineage>
        <taxon>Bacteria</taxon>
        <taxon>Pseudomonadati</taxon>
        <taxon>Bacteroidota</taxon>
        <taxon>Chitinophagia</taxon>
        <taxon>Chitinophagales</taxon>
        <taxon>Chitinophagaceae</taxon>
        <taxon>Terrimonas</taxon>
    </lineage>
</organism>
<keyword evidence="2" id="KW-1185">Reference proteome</keyword>
<reference evidence="2" key="1">
    <citation type="journal article" date="2019" name="Int. J. Syst. Evol. Microbiol.">
        <title>The Global Catalogue of Microorganisms (GCM) 10K type strain sequencing project: providing services to taxonomists for standard genome sequencing and annotation.</title>
        <authorList>
            <consortium name="The Broad Institute Genomics Platform"/>
            <consortium name="The Broad Institute Genome Sequencing Center for Infectious Disease"/>
            <person name="Wu L."/>
            <person name="Ma J."/>
        </authorList>
    </citation>
    <scope>NUCLEOTIDE SEQUENCE [LARGE SCALE GENOMIC DNA]</scope>
    <source>
        <strain evidence="2">KCTC 23299</strain>
    </source>
</reference>
<sequence>MELNKPLPFKAEINIIGINPFVFVPDTILEKIFKQAGKEKGSIPVKGMVNNKAYRQTLVRYDNAWRLYINTTMLKNSPKRIGEIIDISISFDDESRDITPPPLFVKALKANKEANAVFKTLAPSLQKEIIRYLAMLKTQQSLEKNTTQAIQFLLGNERFIGRQLPKRTE</sequence>
<dbReference type="InterPro" id="IPR015018">
    <property type="entry name" value="DUF1905"/>
</dbReference>